<dbReference type="EC" id="3.6.4.-" evidence="7"/>
<dbReference type="CDD" id="cd06503">
    <property type="entry name" value="ATP-synt_Fo_b"/>
    <property type="match status" value="1"/>
</dbReference>
<dbReference type="InterPro" id="IPR045076">
    <property type="entry name" value="MutS"/>
</dbReference>
<dbReference type="PROSITE" id="PS50828">
    <property type="entry name" value="SMR"/>
    <property type="match status" value="1"/>
</dbReference>
<evidence type="ECO:0000256" key="9">
    <source>
        <dbReference type="SAM" id="MobiDB-lite"/>
    </source>
</evidence>
<reference evidence="11" key="1">
    <citation type="submission" date="2020-07" db="EMBL/GenBank/DDBJ databases">
        <title>Huge and variable diversity of episymbiotic CPR bacteria and DPANN archaea in groundwater ecosystems.</title>
        <authorList>
            <person name="He C.Y."/>
            <person name="Keren R."/>
            <person name="Whittaker M."/>
            <person name="Farag I.F."/>
            <person name="Doudna J."/>
            <person name="Cate J.H.D."/>
            <person name="Banfield J.F."/>
        </authorList>
    </citation>
    <scope>NUCLEOTIDE SEQUENCE</scope>
    <source>
        <strain evidence="11">NC_groundwater_717_Ag_S-0.2um_59_8</strain>
    </source>
</reference>
<feature type="region of interest" description="Disordered" evidence="9">
    <location>
        <begin position="689"/>
        <end position="713"/>
    </location>
</feature>
<keyword evidence="5 7" id="KW-0694">RNA-binding</keyword>
<dbReference type="GO" id="GO:0004519">
    <property type="term" value="F:endonuclease activity"/>
    <property type="evidence" value="ECO:0007669"/>
    <property type="project" value="UniProtKB-UniRule"/>
</dbReference>
<dbReference type="SMART" id="SM00533">
    <property type="entry name" value="MUTSd"/>
    <property type="match status" value="1"/>
</dbReference>
<dbReference type="AlphaFoldDB" id="A0A932GRZ2"/>
<dbReference type="Pfam" id="PF00488">
    <property type="entry name" value="MutS_V"/>
    <property type="match status" value="1"/>
</dbReference>
<evidence type="ECO:0000256" key="8">
    <source>
        <dbReference type="SAM" id="Coils"/>
    </source>
</evidence>
<evidence type="ECO:0000256" key="5">
    <source>
        <dbReference type="ARBA" id="ARBA00022884"/>
    </source>
</evidence>
<dbReference type="GO" id="GO:0005524">
    <property type="term" value="F:ATP binding"/>
    <property type="evidence" value="ECO:0007669"/>
    <property type="project" value="UniProtKB-UniRule"/>
</dbReference>
<dbReference type="SUPFAM" id="SSF48334">
    <property type="entry name" value="DNA repair protein MutS, domain III"/>
    <property type="match status" value="1"/>
</dbReference>
<keyword evidence="7" id="KW-0540">Nuclease</keyword>
<dbReference type="GO" id="GO:0030983">
    <property type="term" value="F:mismatched DNA binding"/>
    <property type="evidence" value="ECO:0007669"/>
    <property type="project" value="InterPro"/>
</dbReference>
<comment type="function">
    <text evidence="7">Acts as a ribosome collision sensor, splitting the ribosome into its 2 subunits. Detects stalled/collided 70S ribosomes which it binds and splits by an ATP-hydrolysis driven conformational change. Acts upstream of the ribosome quality control system (RQC), a ribosome-associated complex that mediates the extraction of incompletely synthesized nascent chains from stalled ribosomes and their subsequent degradation. Probably generates substrates for RQC.</text>
</comment>
<gene>
    <name evidence="7" type="primary">mutS2</name>
    <name evidence="7" type="synonym">rqcU</name>
    <name evidence="11" type="ORF">HYY65_14850</name>
</gene>
<dbReference type="InterPro" id="IPR027417">
    <property type="entry name" value="P-loop_NTPase"/>
</dbReference>
<name>A0A932GRZ2_UNCTE</name>
<protein>
    <recommendedName>
        <fullName evidence="7">Endonuclease MutS2</fullName>
        <ecNumber evidence="7">3.1.-.-</ecNumber>
    </recommendedName>
    <alternativeName>
        <fullName evidence="7">Ribosome-associated protein quality control-upstream factor</fullName>
        <shortName evidence="7">RQC-upstream factor</shortName>
        <shortName evidence="7">RqcU</shortName>
        <ecNumber evidence="7">3.6.4.-</ecNumber>
    </alternativeName>
</protein>
<dbReference type="InterPro" id="IPR007696">
    <property type="entry name" value="DNA_mismatch_repair_MutS_core"/>
</dbReference>
<proteinExistence type="inferred from homology"/>
<dbReference type="SMART" id="SM00463">
    <property type="entry name" value="SMR"/>
    <property type="match status" value="1"/>
</dbReference>
<sequence>MTKTLQERSWEALEWPKLKEKLADLATSVPGKEFCRNLPLADDEATISAGLQETTECKDLLEEEGDIPLAGIHDLREVLERAAKEAVLEPKDLIAVGETLRAGARLKSFFQQRRNVCPLLSRLTGPLSDLNELADCIARSFDPSGNLSDDASPVLRSRRRQVRLLHQQIKDHLESILNDPSYAQELQDNYYTIRANRYVIPVKAEARSRVPGIVHDSSLSGATVFIEPQSLVERNNQLKMAELELDREVYRILKELSILVADHAGEILADLQILARVDLVNSKARLSQIMKGCAPAVNARGRVRLLDVRHPLLALAREDVVPNVLCLGREFQALIITGPNAGGKTITLKTMGLCALMVRAGLHLAAAPGSEMAIFSGIYADIGDQQSIESNLSTFSAHLLNMIEILHHAGPGALVLLDEVATSTDPHEGASLAQAVLEQFVDRGALVLATTHYGQLKALPIRDSRFANAGMEFHTTDLRPTYRLELGVPGRSFGMEIAHRLGLSSEAYRRAKDLLGEEQASLEVLLEDLEKRRLVLSDEQKLLERLRKEAETMHGEYQERLAGLKEEKREILNRSLREITSLVSNAKGEIETILDEAKKDRRLERLREAKRSLDRLENQVRSGIQEVVKDLLPPQVSESSAPLPCRPGEEVEVISLGQKGILLEDPTRSSRVQVQVGQVKMTVGADNLRPWHSRSVPSGSSKPMRSAKLRSTAGRNLTEAVDEVEVHLPRSENTCDLRGLRVDEALDEAEKYLDRAILNHLSHVYLIHGHGTGALKASLRRYLETSPYVRRFRPGEPQEGGDGVTLVELWS</sequence>
<comment type="similarity">
    <text evidence="7">Belongs to the DNA mismatch repair MutS family. MutS2 subfamily.</text>
</comment>
<evidence type="ECO:0000256" key="3">
    <source>
        <dbReference type="ARBA" id="ARBA00022801"/>
    </source>
</evidence>
<dbReference type="SUPFAM" id="SSF52540">
    <property type="entry name" value="P-loop containing nucleoside triphosphate hydrolases"/>
    <property type="match status" value="1"/>
</dbReference>
<keyword evidence="2 7" id="KW-0547">Nucleotide-binding</keyword>
<dbReference type="NCBIfam" id="TIGR01069">
    <property type="entry name" value="mutS2"/>
    <property type="match status" value="1"/>
</dbReference>
<evidence type="ECO:0000256" key="6">
    <source>
        <dbReference type="ARBA" id="ARBA00023125"/>
    </source>
</evidence>
<dbReference type="SUPFAM" id="SSF160443">
    <property type="entry name" value="SMR domain-like"/>
    <property type="match status" value="1"/>
</dbReference>
<dbReference type="InterPro" id="IPR046893">
    <property type="entry name" value="MSSS"/>
</dbReference>
<dbReference type="Gene3D" id="3.40.50.300">
    <property type="entry name" value="P-loop containing nucleotide triphosphate hydrolases"/>
    <property type="match status" value="1"/>
</dbReference>
<dbReference type="GO" id="GO:0019843">
    <property type="term" value="F:rRNA binding"/>
    <property type="evidence" value="ECO:0007669"/>
    <property type="project" value="UniProtKB-UniRule"/>
</dbReference>
<keyword evidence="7 11" id="KW-0255">Endonuclease</keyword>
<dbReference type="PANTHER" id="PTHR48466:SF2">
    <property type="entry name" value="OS10G0509000 PROTEIN"/>
    <property type="match status" value="1"/>
</dbReference>
<dbReference type="SMART" id="SM00534">
    <property type="entry name" value="MUTSac"/>
    <property type="match status" value="1"/>
</dbReference>
<evidence type="ECO:0000256" key="2">
    <source>
        <dbReference type="ARBA" id="ARBA00022741"/>
    </source>
</evidence>
<dbReference type="InterPro" id="IPR036063">
    <property type="entry name" value="Smr_dom_sf"/>
</dbReference>
<dbReference type="GO" id="GO:0006298">
    <property type="term" value="P:mismatch repair"/>
    <property type="evidence" value="ECO:0007669"/>
    <property type="project" value="InterPro"/>
</dbReference>
<dbReference type="GO" id="GO:0045910">
    <property type="term" value="P:negative regulation of DNA recombination"/>
    <property type="evidence" value="ECO:0007669"/>
    <property type="project" value="InterPro"/>
</dbReference>
<feature type="binding site" evidence="7">
    <location>
        <begin position="338"/>
        <end position="345"/>
    </location>
    <ligand>
        <name>ATP</name>
        <dbReference type="ChEBI" id="CHEBI:30616"/>
    </ligand>
</feature>
<dbReference type="GO" id="GO:0043023">
    <property type="term" value="F:ribosomal large subunit binding"/>
    <property type="evidence" value="ECO:0007669"/>
    <property type="project" value="UniProtKB-UniRule"/>
</dbReference>
<accession>A0A932GRZ2</accession>
<keyword evidence="6 7" id="KW-0238">DNA-binding</keyword>
<keyword evidence="4 7" id="KW-0067">ATP-binding</keyword>
<comment type="subunit">
    <text evidence="7">Homodimer. Binds to stalled ribosomes, contacting rRNA.</text>
</comment>
<evidence type="ECO:0000313" key="11">
    <source>
        <dbReference type="EMBL" id="MBI3016303.1"/>
    </source>
</evidence>
<dbReference type="EC" id="3.1.-.-" evidence="7"/>
<evidence type="ECO:0000256" key="7">
    <source>
        <dbReference type="HAMAP-Rule" id="MF_00092"/>
    </source>
</evidence>
<keyword evidence="1 7" id="KW-0699">rRNA-binding</keyword>
<dbReference type="PIRSF" id="PIRSF005814">
    <property type="entry name" value="MutS_YshD"/>
    <property type="match status" value="1"/>
</dbReference>
<dbReference type="InterPro" id="IPR036187">
    <property type="entry name" value="DNA_mismatch_repair_MutS_sf"/>
</dbReference>
<dbReference type="EMBL" id="JACPSX010000287">
    <property type="protein sequence ID" value="MBI3016303.1"/>
    <property type="molecule type" value="Genomic_DNA"/>
</dbReference>
<dbReference type="InterPro" id="IPR005747">
    <property type="entry name" value="MutS2"/>
</dbReference>
<keyword evidence="3 7" id="KW-0378">Hydrolase</keyword>
<feature type="coiled-coil region" evidence="8">
    <location>
        <begin position="599"/>
        <end position="626"/>
    </location>
</feature>
<dbReference type="Pfam" id="PF20297">
    <property type="entry name" value="MSSS"/>
    <property type="match status" value="1"/>
</dbReference>
<evidence type="ECO:0000256" key="1">
    <source>
        <dbReference type="ARBA" id="ARBA00022730"/>
    </source>
</evidence>
<dbReference type="InterPro" id="IPR002625">
    <property type="entry name" value="Smr_dom"/>
</dbReference>
<evidence type="ECO:0000259" key="10">
    <source>
        <dbReference type="PROSITE" id="PS50828"/>
    </source>
</evidence>
<evidence type="ECO:0000256" key="4">
    <source>
        <dbReference type="ARBA" id="ARBA00022840"/>
    </source>
</evidence>
<dbReference type="Gene3D" id="3.30.1370.110">
    <property type="match status" value="1"/>
</dbReference>
<comment type="caution">
    <text evidence="11">The sequence shown here is derived from an EMBL/GenBank/DDBJ whole genome shotgun (WGS) entry which is preliminary data.</text>
</comment>
<dbReference type="GO" id="GO:0016887">
    <property type="term" value="F:ATP hydrolysis activity"/>
    <property type="evidence" value="ECO:0007669"/>
    <property type="project" value="InterPro"/>
</dbReference>
<dbReference type="PANTHER" id="PTHR48466">
    <property type="entry name" value="OS10G0509000 PROTEIN-RELATED"/>
    <property type="match status" value="1"/>
</dbReference>
<feature type="coiled-coil region" evidence="8">
    <location>
        <begin position="512"/>
        <end position="574"/>
    </location>
</feature>
<dbReference type="InterPro" id="IPR000432">
    <property type="entry name" value="DNA_mismatch_repair_MutS_C"/>
</dbReference>
<dbReference type="GO" id="GO:0140664">
    <property type="term" value="F:ATP-dependent DNA damage sensor activity"/>
    <property type="evidence" value="ECO:0007669"/>
    <property type="project" value="InterPro"/>
</dbReference>
<comment type="function">
    <text evidence="7">Endonuclease that is involved in the suppression of homologous recombination and thus may have a key role in the control of bacterial genetic diversity.</text>
</comment>
<organism evidence="11 12">
    <name type="scientific">Tectimicrobiota bacterium</name>
    <dbReference type="NCBI Taxonomy" id="2528274"/>
    <lineage>
        <taxon>Bacteria</taxon>
        <taxon>Pseudomonadati</taxon>
        <taxon>Nitrospinota/Tectimicrobiota group</taxon>
        <taxon>Candidatus Tectimicrobiota</taxon>
    </lineage>
</organism>
<dbReference type="HAMAP" id="MF_00092">
    <property type="entry name" value="MutS2"/>
    <property type="match status" value="1"/>
</dbReference>
<dbReference type="Proteomes" id="UP000741360">
    <property type="component" value="Unassembled WGS sequence"/>
</dbReference>
<keyword evidence="8" id="KW-0175">Coiled coil</keyword>
<dbReference type="FunFam" id="3.40.50.300:FF:000830">
    <property type="entry name" value="Endonuclease MutS2"/>
    <property type="match status" value="1"/>
</dbReference>
<feature type="domain" description="Smr" evidence="10">
    <location>
        <begin position="735"/>
        <end position="810"/>
    </location>
</feature>
<evidence type="ECO:0000313" key="12">
    <source>
        <dbReference type="Proteomes" id="UP000741360"/>
    </source>
</evidence>
<dbReference type="GO" id="GO:0072344">
    <property type="term" value="P:rescue of stalled ribosome"/>
    <property type="evidence" value="ECO:0007669"/>
    <property type="project" value="UniProtKB-UniRule"/>
</dbReference>
<dbReference type="Pfam" id="PF01713">
    <property type="entry name" value="Smr"/>
    <property type="match status" value="1"/>
</dbReference>
<dbReference type="Gene3D" id="1.10.1420.10">
    <property type="match status" value="2"/>
</dbReference>